<dbReference type="Pfam" id="PF01478">
    <property type="entry name" value="Peptidase_A24"/>
    <property type="match status" value="1"/>
</dbReference>
<sequence>MGLRDYLRLLFLLWLCVAAVSDARWRKVNNWLTVSGFGLGIFILSLIPEAQPFKVNLTDGVLGFCAVFFIFLIFYFFGLMGAGDVKFAAALGTWVGWELLLPIWALSCGFAVIHGLVVRSSLKYLYIPSMIFSEGYQKNKKRFIPYVAYLSLATVIVLILNT</sequence>
<dbReference type="Gene3D" id="1.20.120.1220">
    <property type="match status" value="1"/>
</dbReference>
<proteinExistence type="inferred from homology"/>
<evidence type="ECO:0000259" key="3">
    <source>
        <dbReference type="Pfam" id="PF01478"/>
    </source>
</evidence>
<accession>A0A5A7M857</accession>
<evidence type="ECO:0000313" key="5">
    <source>
        <dbReference type="Proteomes" id="UP000323105"/>
    </source>
</evidence>
<reference evidence="4 5" key="1">
    <citation type="journal article" date="2019" name="Microbiol. Resour. Announc.">
        <title>Draft Genome Sequence of Comamonas testosteroni TA441, a Bacterium That Has a Cryptic Phenol Degradation Gene Cluster.</title>
        <authorList>
            <person name="Arai H."/>
            <person name="Ishii M."/>
        </authorList>
    </citation>
    <scope>NUCLEOTIDE SEQUENCE [LARGE SCALE GENOMIC DNA]</scope>
    <source>
        <strain evidence="4 5">TA441</strain>
    </source>
</reference>
<dbReference type="Proteomes" id="UP000323105">
    <property type="component" value="Unassembled WGS sequence"/>
</dbReference>
<comment type="caution">
    <text evidence="4">The sequence shown here is derived from an EMBL/GenBank/DDBJ whole genome shotgun (WGS) entry which is preliminary data.</text>
</comment>
<dbReference type="InterPro" id="IPR050882">
    <property type="entry name" value="Prepilin_peptidase/N-MTase"/>
</dbReference>
<protein>
    <recommendedName>
        <fullName evidence="3">Prepilin type IV endopeptidase peptidase domain-containing protein</fullName>
    </recommendedName>
</protein>
<keyword evidence="2" id="KW-0812">Transmembrane</keyword>
<evidence type="ECO:0000256" key="2">
    <source>
        <dbReference type="SAM" id="Phobius"/>
    </source>
</evidence>
<feature type="transmembrane region" description="Helical" evidence="2">
    <location>
        <begin position="31"/>
        <end position="48"/>
    </location>
</feature>
<dbReference type="PANTHER" id="PTHR30487:SF0">
    <property type="entry name" value="PREPILIN LEADER PEPTIDASE_N-METHYLTRANSFERASE-RELATED"/>
    <property type="match status" value="1"/>
</dbReference>
<organism evidence="4 5">
    <name type="scientific">Comamonas testosteroni</name>
    <name type="common">Pseudomonas testosteroni</name>
    <dbReference type="NCBI Taxonomy" id="285"/>
    <lineage>
        <taxon>Bacteria</taxon>
        <taxon>Pseudomonadati</taxon>
        <taxon>Pseudomonadota</taxon>
        <taxon>Betaproteobacteria</taxon>
        <taxon>Burkholderiales</taxon>
        <taxon>Comamonadaceae</taxon>
        <taxon>Comamonas</taxon>
    </lineage>
</organism>
<dbReference type="InterPro" id="IPR000045">
    <property type="entry name" value="Prepilin_IV_endopep_pep"/>
</dbReference>
<feature type="domain" description="Prepilin type IV endopeptidase peptidase" evidence="3">
    <location>
        <begin position="9"/>
        <end position="115"/>
    </location>
</feature>
<dbReference type="GO" id="GO:0005886">
    <property type="term" value="C:plasma membrane"/>
    <property type="evidence" value="ECO:0007669"/>
    <property type="project" value="TreeGrafter"/>
</dbReference>
<keyword evidence="2" id="KW-0472">Membrane</keyword>
<name>A0A5A7M857_COMTE</name>
<gene>
    <name evidence="4" type="ORF">CTTA_0785</name>
</gene>
<evidence type="ECO:0000313" key="4">
    <source>
        <dbReference type="EMBL" id="GEQ73780.1"/>
    </source>
</evidence>
<dbReference type="AlphaFoldDB" id="A0A5A7M857"/>
<feature type="transmembrane region" description="Helical" evidence="2">
    <location>
        <begin position="60"/>
        <end position="79"/>
    </location>
</feature>
<keyword evidence="2" id="KW-1133">Transmembrane helix</keyword>
<evidence type="ECO:0000256" key="1">
    <source>
        <dbReference type="ARBA" id="ARBA00005801"/>
    </source>
</evidence>
<dbReference type="GO" id="GO:0004190">
    <property type="term" value="F:aspartic-type endopeptidase activity"/>
    <property type="evidence" value="ECO:0007669"/>
    <property type="project" value="InterPro"/>
</dbReference>
<feature type="transmembrane region" description="Helical" evidence="2">
    <location>
        <begin position="143"/>
        <end position="160"/>
    </location>
</feature>
<dbReference type="GO" id="GO:0006465">
    <property type="term" value="P:signal peptide processing"/>
    <property type="evidence" value="ECO:0007669"/>
    <property type="project" value="TreeGrafter"/>
</dbReference>
<dbReference type="EMBL" id="BKBW01000001">
    <property type="protein sequence ID" value="GEQ73780.1"/>
    <property type="molecule type" value="Genomic_DNA"/>
</dbReference>
<comment type="similarity">
    <text evidence="1">Belongs to the peptidase A24 family.</text>
</comment>
<dbReference type="PANTHER" id="PTHR30487">
    <property type="entry name" value="TYPE 4 PREPILIN-LIKE PROTEINS LEADER PEPTIDE-PROCESSING ENZYME"/>
    <property type="match status" value="1"/>
</dbReference>
<feature type="transmembrane region" description="Helical" evidence="2">
    <location>
        <begin position="99"/>
        <end position="122"/>
    </location>
</feature>